<feature type="transmembrane region" description="Helical" evidence="12">
    <location>
        <begin position="372"/>
        <end position="393"/>
    </location>
</feature>
<evidence type="ECO:0000256" key="12">
    <source>
        <dbReference type="SAM" id="Phobius"/>
    </source>
</evidence>
<keyword evidence="9 12" id="KW-1133">Transmembrane helix</keyword>
<keyword evidence="6" id="KW-0677">Repeat</keyword>
<organism evidence="15">
    <name type="scientific">Fonticula alba</name>
    <name type="common">Slime mold</name>
    <dbReference type="NCBI Taxonomy" id="691883"/>
    <lineage>
        <taxon>Eukaryota</taxon>
        <taxon>Rotosphaerida</taxon>
        <taxon>Fonticulaceae</taxon>
        <taxon>Fonticula</taxon>
    </lineage>
</organism>
<evidence type="ECO:0000256" key="10">
    <source>
        <dbReference type="ARBA" id="ARBA00023136"/>
    </source>
</evidence>
<dbReference type="Pfam" id="PF00664">
    <property type="entry name" value="ABC_membrane"/>
    <property type="match status" value="2"/>
</dbReference>
<evidence type="ECO:0000313" key="15">
    <source>
        <dbReference type="EMBL" id="KCV70415.1"/>
    </source>
</evidence>
<evidence type="ECO:0000256" key="3">
    <source>
        <dbReference type="ARBA" id="ARBA00022448"/>
    </source>
</evidence>
<feature type="region of interest" description="Disordered" evidence="11">
    <location>
        <begin position="992"/>
        <end position="1025"/>
    </location>
</feature>
<dbReference type="FunFam" id="3.40.50.300:FF:000074">
    <property type="entry name" value="Multidrug resistance-associated protein 5 isoform 1"/>
    <property type="match status" value="1"/>
</dbReference>
<dbReference type="OrthoDB" id="6500128at2759"/>
<evidence type="ECO:0000256" key="2">
    <source>
        <dbReference type="ARBA" id="ARBA00009726"/>
    </source>
</evidence>
<feature type="transmembrane region" description="Helical" evidence="12">
    <location>
        <begin position="445"/>
        <end position="467"/>
    </location>
</feature>
<keyword evidence="3" id="KW-0813">Transport</keyword>
<dbReference type="Gene3D" id="3.40.50.300">
    <property type="entry name" value="P-loop containing nucleotide triphosphate hydrolases"/>
    <property type="match status" value="2"/>
</dbReference>
<feature type="transmembrane region" description="Helical" evidence="12">
    <location>
        <begin position="473"/>
        <end position="493"/>
    </location>
</feature>
<evidence type="ECO:0000256" key="5">
    <source>
        <dbReference type="ARBA" id="ARBA00022692"/>
    </source>
</evidence>
<evidence type="ECO:0000313" key="16">
    <source>
        <dbReference type="Proteomes" id="UP000030693"/>
    </source>
</evidence>
<dbReference type="SUPFAM" id="SSF52540">
    <property type="entry name" value="P-loop containing nucleoside triphosphate hydrolases"/>
    <property type="match status" value="2"/>
</dbReference>
<evidence type="ECO:0000256" key="4">
    <source>
        <dbReference type="ARBA" id="ARBA00022554"/>
    </source>
</evidence>
<dbReference type="GO" id="GO:0005524">
    <property type="term" value="F:ATP binding"/>
    <property type="evidence" value="ECO:0007669"/>
    <property type="project" value="UniProtKB-KW"/>
</dbReference>
<dbReference type="RefSeq" id="XP_009494931.1">
    <property type="nucleotide sequence ID" value="XM_009496656.1"/>
</dbReference>
<reference evidence="15" key="1">
    <citation type="submission" date="2013-04" db="EMBL/GenBank/DDBJ databases">
        <title>The Genome Sequence of Fonticula alba ATCC 38817.</title>
        <authorList>
            <consortium name="The Broad Institute Genomics Platform"/>
            <person name="Russ C."/>
            <person name="Cuomo C."/>
            <person name="Burger G."/>
            <person name="Gray M.W."/>
            <person name="Holland P.W.H."/>
            <person name="King N."/>
            <person name="Lang F.B.F."/>
            <person name="Roger A.J."/>
            <person name="Ruiz-Trillo I."/>
            <person name="Brown M."/>
            <person name="Walker B."/>
            <person name="Young S."/>
            <person name="Zeng Q."/>
            <person name="Gargeya S."/>
            <person name="Fitzgerald M."/>
            <person name="Haas B."/>
            <person name="Abouelleil A."/>
            <person name="Allen A.W."/>
            <person name="Alvarado L."/>
            <person name="Arachchi H.M."/>
            <person name="Berlin A.M."/>
            <person name="Chapman S.B."/>
            <person name="Gainer-Dewar J."/>
            <person name="Goldberg J."/>
            <person name="Griggs A."/>
            <person name="Gujja S."/>
            <person name="Hansen M."/>
            <person name="Howarth C."/>
            <person name="Imamovic A."/>
            <person name="Ireland A."/>
            <person name="Larimer J."/>
            <person name="McCowan C."/>
            <person name="Murphy C."/>
            <person name="Pearson M."/>
            <person name="Poon T.W."/>
            <person name="Priest M."/>
            <person name="Roberts A."/>
            <person name="Saif S."/>
            <person name="Shea T."/>
            <person name="Sisk P."/>
            <person name="Sykes S."/>
            <person name="Wortman J."/>
            <person name="Nusbaum C."/>
            <person name="Birren B."/>
        </authorList>
    </citation>
    <scope>NUCLEOTIDE SEQUENCE [LARGE SCALE GENOMIC DNA]</scope>
    <source>
        <strain evidence="15">ATCC 38817</strain>
    </source>
</reference>
<dbReference type="Proteomes" id="UP000030693">
    <property type="component" value="Unassembled WGS sequence"/>
</dbReference>
<dbReference type="SMART" id="SM00382">
    <property type="entry name" value="AAA"/>
    <property type="match status" value="2"/>
</dbReference>
<dbReference type="Pfam" id="PF24357">
    <property type="entry name" value="TMD0_ABC"/>
    <property type="match status" value="1"/>
</dbReference>
<evidence type="ECO:0000259" key="14">
    <source>
        <dbReference type="PROSITE" id="PS50929"/>
    </source>
</evidence>
<dbReference type="OMA" id="KTWIMAF"/>
<feature type="region of interest" description="Disordered" evidence="11">
    <location>
        <begin position="1645"/>
        <end position="1667"/>
    </location>
</feature>
<feature type="transmembrane region" description="Helical" evidence="12">
    <location>
        <begin position="200"/>
        <end position="218"/>
    </location>
</feature>
<dbReference type="CDD" id="cd03250">
    <property type="entry name" value="ABCC_MRP_domain1"/>
    <property type="match status" value="1"/>
</dbReference>
<keyword evidence="10 12" id="KW-0472">Membrane</keyword>
<feature type="domain" description="ABC transporter" evidence="13">
    <location>
        <begin position="1398"/>
        <end position="1630"/>
    </location>
</feature>
<evidence type="ECO:0000256" key="1">
    <source>
        <dbReference type="ARBA" id="ARBA00004128"/>
    </source>
</evidence>
<dbReference type="EMBL" id="KB932204">
    <property type="protein sequence ID" value="KCV70415.1"/>
    <property type="molecule type" value="Genomic_DNA"/>
</dbReference>
<dbReference type="GO" id="GO:0140359">
    <property type="term" value="F:ABC-type transporter activity"/>
    <property type="evidence" value="ECO:0007669"/>
    <property type="project" value="InterPro"/>
</dbReference>
<protein>
    <submittedName>
        <fullName evidence="15">Uncharacterized protein</fullName>
    </submittedName>
</protein>
<dbReference type="InterPro" id="IPR017871">
    <property type="entry name" value="ABC_transporter-like_CS"/>
</dbReference>
<feature type="compositionally biased region" description="Acidic residues" evidence="11">
    <location>
        <begin position="266"/>
        <end position="275"/>
    </location>
</feature>
<dbReference type="STRING" id="691883.A0A058Z817"/>
<dbReference type="eggNOG" id="KOG0054">
    <property type="taxonomic scope" value="Eukaryota"/>
</dbReference>
<name>A0A058Z817_FONAL</name>
<keyword evidence="16" id="KW-1185">Reference proteome</keyword>
<feature type="domain" description="ABC transporter" evidence="13">
    <location>
        <begin position="759"/>
        <end position="987"/>
    </location>
</feature>
<accession>A0A058Z817</accession>
<feature type="domain" description="ABC transmembrane type-1" evidence="14">
    <location>
        <begin position="331"/>
        <end position="615"/>
    </location>
</feature>
<evidence type="ECO:0000256" key="9">
    <source>
        <dbReference type="ARBA" id="ARBA00022989"/>
    </source>
</evidence>
<keyword evidence="8" id="KW-0067">ATP-binding</keyword>
<dbReference type="PANTHER" id="PTHR24223:SF443">
    <property type="entry name" value="MULTIDRUG-RESISTANCE LIKE PROTEIN 1, ISOFORM I"/>
    <property type="match status" value="1"/>
</dbReference>
<dbReference type="InterPro" id="IPR027417">
    <property type="entry name" value="P-loop_NTPase"/>
</dbReference>
<feature type="transmembrane region" description="Helical" evidence="12">
    <location>
        <begin position="1185"/>
        <end position="1207"/>
    </location>
</feature>
<dbReference type="Pfam" id="PF00005">
    <property type="entry name" value="ABC_tran"/>
    <property type="match status" value="2"/>
</dbReference>
<evidence type="ECO:0000256" key="8">
    <source>
        <dbReference type="ARBA" id="ARBA00022840"/>
    </source>
</evidence>
<dbReference type="InterPro" id="IPR056227">
    <property type="entry name" value="TMD0_ABC"/>
</dbReference>
<dbReference type="GO" id="GO:0005774">
    <property type="term" value="C:vacuolar membrane"/>
    <property type="evidence" value="ECO:0007669"/>
    <property type="project" value="UniProtKB-SubCell"/>
</dbReference>
<dbReference type="GO" id="GO:0000323">
    <property type="term" value="C:lytic vacuole"/>
    <property type="evidence" value="ECO:0007669"/>
    <property type="project" value="UniProtKB-ARBA"/>
</dbReference>
<dbReference type="FunFam" id="3.40.50.300:FF:000997">
    <property type="entry name" value="Multidrug resistance-associated protein 1"/>
    <property type="match status" value="1"/>
</dbReference>
<dbReference type="GO" id="GO:0016887">
    <property type="term" value="F:ATP hydrolysis activity"/>
    <property type="evidence" value="ECO:0007669"/>
    <property type="project" value="InterPro"/>
</dbReference>
<dbReference type="PROSITE" id="PS50893">
    <property type="entry name" value="ABC_TRANSPORTER_2"/>
    <property type="match status" value="2"/>
</dbReference>
<dbReference type="PROSITE" id="PS50929">
    <property type="entry name" value="ABC_TM1F"/>
    <property type="match status" value="2"/>
</dbReference>
<feature type="transmembrane region" description="Helical" evidence="12">
    <location>
        <begin position="1110"/>
        <end position="1135"/>
    </location>
</feature>
<feature type="transmembrane region" description="Helical" evidence="12">
    <location>
        <begin position="67"/>
        <end position="91"/>
    </location>
</feature>
<dbReference type="FunFam" id="1.20.1560.10:FF:000020">
    <property type="entry name" value="ABC metal ion transporter"/>
    <property type="match status" value="1"/>
</dbReference>
<feature type="transmembrane region" description="Helical" evidence="12">
    <location>
        <begin position="24"/>
        <end position="47"/>
    </location>
</feature>
<feature type="transmembrane region" description="Helical" evidence="12">
    <location>
        <begin position="1078"/>
        <end position="1098"/>
    </location>
</feature>
<feature type="transmembrane region" description="Helical" evidence="12">
    <location>
        <begin position="588"/>
        <end position="606"/>
    </location>
</feature>
<dbReference type="InterPro" id="IPR036640">
    <property type="entry name" value="ABC1_TM_sf"/>
</dbReference>
<feature type="transmembrane region" description="Helical" evidence="12">
    <location>
        <begin position="103"/>
        <end position="124"/>
    </location>
</feature>
<sequence>MIDFCGPEGFGPGSSLREFDLTPCFQATIVSFLPQLFVILLGVPLLYKLEDSQPLPAIRRGGLAPRLLYASRLILGLSTFLASLVYLTLVVRDVGLTSYGYELLHAIGNLVANNLVFLIQILYYHRRFGSSYLLSIYWVAAAVAASMNIRTTFDSTPTWSLALQSIHLALYLLLSLVESIEKPLEPGAEDQFTPEEQSNFFSMISFWWMTSTMILGYRKPLEGSDLHRLNAADHSDRLYNQFGTAWAEQLRRHGHKSGQMGHSEAAAEEELDADEDDLVQVDGRSTPSLWSRIFRRGRSAGGQRKKKKKSRKRRPSVLWAVLSAYGAPFGVAAIFKLLQDLMSFVQPVLLRELLAFVTSQGTPTPQPLERGIYITMVMFGTALFQTFVLHQYFHRCFTTGMRVRVGLTAAIYRKALLLSSDARQQSTTGEVVNHMSVDAQRLQELTNYGHILWSGPFQIALSLYFLYEILGPAVFAGLAVLLLMIPINSRLAIRMRDLQKRQMASKDQRIRLMDEVLAGMRVIKLYAWENSFVQRIRGVRAGELADLRATASIASVQSLTWVSSPFFFSFVSFMVYVLTSPTPLTPEVAFVSLSLFNLLQFPLAMFPNVISSSVEAGVAITRLEDFFLREELDPRAVLRLRSEGIACPDAMPLGGGGADTIDATGAGEDSAIGSPLSLGPLSEAAGQPSQELETAGLLTGATAATGGARLTMGVSMAAGSDLESLSDSPTMTATAGGPGGESLAMTSLAGVTLLPDSRVVIEDGSFAWSQRQARDGTPTLQRVSLALNDASLMAVVGPVGSGKSSLIGAVLGDMLRVSGAVATQGRVAYVPQQAWILNATLRENILFGRPYDEAFYNSVVDACALRRDISILPGGDMTEIGEKGINLSGGQKQRVSLARAVYSQADIYLLDDPLSAVDSHVGRHIFERVIGPRGCLADRARLLVTHGIHYLRYCDQIVTMRGGRIVESGSYRALIDNGGLFARLVEEYGSAEAEDGGDASPGLMASDDEDNADTGGPSPASEPLVEEAEAQKAAALAAKPDADAAGAQLVEKETREVGDVKGSVYVTYMKAMGIWPTVLLLVSFLLTQAAQIGSSVWLSYWSEQRTTSNVWLYLGVYAALGVVMSLLTVASVYVSRVVTGLRAARLLHEKLLDRIFAVPMSFFDTTPLGRIVNRFSKDLNTIDQVLPNAIYSFLRTFAQVLAVLVVISYSTPYFLIAIIPLGVVYVMVQRFYVATSRELQRLESISRSPIYAHFGESLGGVSTIRAYCQEKRFIQANRAFLDINSQMYYPSISSNRWLAVRLECVGSLIVLLAALFAVLAGNTINASTVGLSLTYALSVTQTLNWMVRMSSDVESNIVSVERVNEYTELETEAPASIPETDPNANSPAAWPSAGAITFHKYSTRYRPGLDLVLRDISLAIGAREKIGVVGRTGAGKSSLTLALFRLIEAASGYIDIDQVDTSRLGLHDLRSRLSIIPQEPVLFGGSVRQNLDPFDDHTDEAVWAALHSAHIGPHIASLEGQLSAIVAQGGENFSVGQRQLICLGRALLRRSQILVLDEATAAVDVETDTLIQSTIRKEFAGCTIITIAHRLHTIMDSDRVLVLDHGRVAEFDSPQALLAQPGSSFFGMALDAGIVRPDGTMVGSATGSSAGSASGSVAGSSEAISLL</sequence>
<dbReference type="PANTHER" id="PTHR24223">
    <property type="entry name" value="ATP-BINDING CASSETTE SUB-FAMILY C"/>
    <property type="match status" value="1"/>
</dbReference>
<feature type="region of interest" description="Disordered" evidence="11">
    <location>
        <begin position="253"/>
        <end position="275"/>
    </location>
</feature>
<feature type="transmembrane region" description="Helical" evidence="12">
    <location>
        <begin position="1213"/>
        <end position="1233"/>
    </location>
</feature>
<dbReference type="GeneID" id="20527484"/>
<dbReference type="CDD" id="cd18603">
    <property type="entry name" value="ABC_6TM_MRP1_2_3_6_D2_like"/>
    <property type="match status" value="1"/>
</dbReference>
<evidence type="ECO:0000256" key="11">
    <source>
        <dbReference type="SAM" id="MobiDB-lite"/>
    </source>
</evidence>
<dbReference type="InterPro" id="IPR050173">
    <property type="entry name" value="ABC_transporter_C-like"/>
</dbReference>
<evidence type="ECO:0000256" key="6">
    <source>
        <dbReference type="ARBA" id="ARBA00022737"/>
    </source>
</evidence>
<dbReference type="InterPro" id="IPR003439">
    <property type="entry name" value="ABC_transporter-like_ATP-bd"/>
</dbReference>
<dbReference type="Gene3D" id="1.20.1560.10">
    <property type="entry name" value="ABC transporter type 1, transmembrane domain"/>
    <property type="match status" value="2"/>
</dbReference>
<proteinExistence type="inferred from homology"/>
<keyword evidence="4" id="KW-0926">Vacuole</keyword>
<keyword evidence="5 12" id="KW-0812">Transmembrane</keyword>
<dbReference type="InterPro" id="IPR003593">
    <property type="entry name" value="AAA+_ATPase"/>
</dbReference>
<dbReference type="InterPro" id="IPR011527">
    <property type="entry name" value="ABC1_TM_dom"/>
</dbReference>
<dbReference type="CDD" id="cd18595">
    <property type="entry name" value="ABC_6TM_MRP1_2_3_6_D1_like"/>
    <property type="match status" value="1"/>
</dbReference>
<evidence type="ECO:0000256" key="7">
    <source>
        <dbReference type="ARBA" id="ARBA00022741"/>
    </source>
</evidence>
<dbReference type="SUPFAM" id="SSF90123">
    <property type="entry name" value="ABC transporter transmembrane region"/>
    <property type="match status" value="2"/>
</dbReference>
<feature type="transmembrane region" description="Helical" evidence="12">
    <location>
        <begin position="316"/>
        <end position="338"/>
    </location>
</feature>
<feature type="transmembrane region" description="Helical" evidence="12">
    <location>
        <begin position="558"/>
        <end position="576"/>
    </location>
</feature>
<dbReference type="PROSITE" id="PS00211">
    <property type="entry name" value="ABC_TRANSPORTER_1"/>
    <property type="match status" value="2"/>
</dbReference>
<feature type="domain" description="ABC transmembrane type-1" evidence="14">
    <location>
        <begin position="1078"/>
        <end position="1355"/>
    </location>
</feature>
<feature type="transmembrane region" description="Helical" evidence="12">
    <location>
        <begin position="1298"/>
        <end position="1319"/>
    </location>
</feature>
<comment type="similarity">
    <text evidence="2">Belongs to the ABC transporter superfamily. ABCC family. Conjugate transporter (TC 3.A.1.208) subfamily.</text>
</comment>
<gene>
    <name evidence="15" type="ORF">H696_02759</name>
</gene>
<dbReference type="CDD" id="cd03244">
    <property type="entry name" value="ABCC_MRP_domain2"/>
    <property type="match status" value="1"/>
</dbReference>
<keyword evidence="7" id="KW-0547">Nucleotide-binding</keyword>
<dbReference type="FunFam" id="1.20.1560.10:FF:000001">
    <property type="entry name" value="ATP-binding cassette subfamily C member 1"/>
    <property type="match status" value="1"/>
</dbReference>
<evidence type="ECO:0000259" key="13">
    <source>
        <dbReference type="PROSITE" id="PS50893"/>
    </source>
</evidence>
<feature type="transmembrane region" description="Helical" evidence="12">
    <location>
        <begin position="130"/>
        <end position="149"/>
    </location>
</feature>
<comment type="subcellular location">
    <subcellularLocation>
        <location evidence="1">Vacuole membrane</location>
        <topology evidence="1">Multi-pass membrane protein</topology>
    </subcellularLocation>
</comment>